<comment type="caution">
    <text evidence="2">The sequence shown here is derived from an EMBL/GenBank/DDBJ whole genome shotgun (WGS) entry which is preliminary data.</text>
</comment>
<evidence type="ECO:0000313" key="2">
    <source>
        <dbReference type="EMBL" id="GKT30551.1"/>
    </source>
</evidence>
<feature type="non-terminal residue" evidence="2">
    <location>
        <position position="97"/>
    </location>
</feature>
<reference evidence="2" key="1">
    <citation type="submission" date="2022-03" db="EMBL/GenBank/DDBJ databases">
        <title>Draft genome sequence of Aduncisulcus paluster, a free-living microaerophilic Fornicata.</title>
        <authorList>
            <person name="Yuyama I."/>
            <person name="Kume K."/>
            <person name="Tamura T."/>
            <person name="Inagaki Y."/>
            <person name="Hashimoto T."/>
        </authorList>
    </citation>
    <scope>NUCLEOTIDE SEQUENCE</scope>
    <source>
        <strain evidence="2">NY0171</strain>
    </source>
</reference>
<dbReference type="EMBL" id="BQXS01008870">
    <property type="protein sequence ID" value="GKT30551.1"/>
    <property type="molecule type" value="Genomic_DNA"/>
</dbReference>
<dbReference type="Proteomes" id="UP001057375">
    <property type="component" value="Unassembled WGS sequence"/>
</dbReference>
<evidence type="ECO:0000313" key="3">
    <source>
        <dbReference type="Proteomes" id="UP001057375"/>
    </source>
</evidence>
<sequence>MAFFDLNDPDNLLDEQELWKTVPGELGPKPIIDQGVPKPRGEVLVSGSCFAPRGQSRPASQVEVRVGEKEKMLNIFGDRYWKNGLITEPEPFVEMPV</sequence>
<dbReference type="Pfam" id="PF09937">
    <property type="entry name" value="DUF2169"/>
    <property type="match status" value="1"/>
</dbReference>
<keyword evidence="3" id="KW-1185">Reference proteome</keyword>
<dbReference type="InterPro" id="IPR018683">
    <property type="entry name" value="DUF2169"/>
</dbReference>
<evidence type="ECO:0000259" key="1">
    <source>
        <dbReference type="Pfam" id="PF09937"/>
    </source>
</evidence>
<accession>A0ABQ5KDD2</accession>
<feature type="domain" description="DUF2169" evidence="1">
    <location>
        <begin position="2"/>
        <end position="97"/>
    </location>
</feature>
<protein>
    <submittedName>
        <fullName evidence="2">DUF2169 domain-containing protein</fullName>
    </submittedName>
</protein>
<name>A0ABQ5KDD2_9EUKA</name>
<gene>
    <name evidence="2" type="ORF">ADUPG1_005543</name>
</gene>
<organism evidence="2 3">
    <name type="scientific">Aduncisulcus paluster</name>
    <dbReference type="NCBI Taxonomy" id="2918883"/>
    <lineage>
        <taxon>Eukaryota</taxon>
        <taxon>Metamonada</taxon>
        <taxon>Carpediemonas-like organisms</taxon>
        <taxon>Aduncisulcus</taxon>
    </lineage>
</organism>
<proteinExistence type="predicted"/>